<dbReference type="RefSeq" id="XP_013016707.1">
    <property type="nucleotide sequence ID" value="XM_013161253.1"/>
</dbReference>
<feature type="compositionally biased region" description="Basic and acidic residues" evidence="1">
    <location>
        <begin position="170"/>
        <end position="183"/>
    </location>
</feature>
<organism evidence="3 4">
    <name type="scientific">Schizosaccharomyces octosporus (strain yFS286)</name>
    <name type="common">Fission yeast</name>
    <name type="synonym">Octosporomyces octosporus</name>
    <dbReference type="NCBI Taxonomy" id="483514"/>
    <lineage>
        <taxon>Eukaryota</taxon>
        <taxon>Fungi</taxon>
        <taxon>Dikarya</taxon>
        <taxon>Ascomycota</taxon>
        <taxon>Taphrinomycotina</taxon>
        <taxon>Schizosaccharomycetes</taxon>
        <taxon>Schizosaccharomycetales</taxon>
        <taxon>Schizosaccharomycetaceae</taxon>
        <taxon>Schizosaccharomyces</taxon>
    </lineage>
</organism>
<dbReference type="OrthoDB" id="5378269at2759"/>
<dbReference type="Proteomes" id="UP000016088">
    <property type="component" value="Unassembled WGS sequence"/>
</dbReference>
<protein>
    <submittedName>
        <fullName evidence="3">Uncharacterized protein</fullName>
    </submittedName>
</protein>
<evidence type="ECO:0000256" key="2">
    <source>
        <dbReference type="SAM" id="Phobius"/>
    </source>
</evidence>
<feature type="transmembrane region" description="Helical" evidence="2">
    <location>
        <begin position="20"/>
        <end position="42"/>
    </location>
</feature>
<feature type="transmembrane region" description="Helical" evidence="2">
    <location>
        <begin position="101"/>
        <end position="130"/>
    </location>
</feature>
<dbReference type="OMA" id="WYFIRAP"/>
<name>S9PWV5_SCHOY</name>
<evidence type="ECO:0000313" key="4">
    <source>
        <dbReference type="Proteomes" id="UP000016088"/>
    </source>
</evidence>
<feature type="transmembrane region" description="Helical" evidence="2">
    <location>
        <begin position="49"/>
        <end position="69"/>
    </location>
</feature>
<proteinExistence type="predicted"/>
<dbReference type="GeneID" id="25031737"/>
<feature type="region of interest" description="Disordered" evidence="1">
    <location>
        <begin position="170"/>
        <end position="259"/>
    </location>
</feature>
<keyword evidence="2" id="KW-1133">Transmembrane helix</keyword>
<evidence type="ECO:0000256" key="1">
    <source>
        <dbReference type="SAM" id="MobiDB-lite"/>
    </source>
</evidence>
<gene>
    <name evidence="3" type="ORF">SOCG_02763</name>
</gene>
<keyword evidence="4" id="KW-1185">Reference proteome</keyword>
<feature type="compositionally biased region" description="Polar residues" evidence="1">
    <location>
        <begin position="250"/>
        <end position="259"/>
    </location>
</feature>
<keyword evidence="2" id="KW-0472">Membrane</keyword>
<dbReference type="EMBL" id="KE503206">
    <property type="protein sequence ID" value="EPX73541.1"/>
    <property type="molecule type" value="Genomic_DNA"/>
</dbReference>
<evidence type="ECO:0000313" key="3">
    <source>
        <dbReference type="EMBL" id="EPX73541.1"/>
    </source>
</evidence>
<dbReference type="VEuPathDB" id="FungiDB:SOCG_02763"/>
<keyword evidence="2" id="KW-0812">Transmembrane</keyword>
<sequence>MDKFIIDKIQGVFPSLREGILQWMANFTSIMSSFLYIVFVVLWSISSAVFRRIFLPGIYLLYTISMFFIKAITMLLLIIADPAILMIQSIYWYFIRAPARFVFMVGVTIYPLYVLLSWAVFLGIVSGFFLHTVFSALDSCFTRNGDENSKFQELPVISPVSSTLLNVHSHSESPRELANDTKLKPAVTKSNKKGSSVSLDEKDENKEKSSFQSEEKNKKEDPKVPPVETRIVAELPIPSSARKRKHRSQKSTGSTSINA</sequence>
<dbReference type="AlphaFoldDB" id="S9PWV5"/>
<accession>S9PWV5</accession>
<feature type="compositionally biased region" description="Basic and acidic residues" evidence="1">
    <location>
        <begin position="199"/>
        <end position="223"/>
    </location>
</feature>
<dbReference type="HOGENOM" id="CLU_1086481_0_0_1"/>
<reference evidence="3 4" key="1">
    <citation type="journal article" date="2011" name="Science">
        <title>Comparative functional genomics of the fission yeasts.</title>
        <authorList>
            <person name="Rhind N."/>
            <person name="Chen Z."/>
            <person name="Yassour M."/>
            <person name="Thompson D.A."/>
            <person name="Haas B.J."/>
            <person name="Habib N."/>
            <person name="Wapinski I."/>
            <person name="Roy S."/>
            <person name="Lin M.F."/>
            <person name="Heiman D.I."/>
            <person name="Young S.K."/>
            <person name="Furuya K."/>
            <person name="Guo Y."/>
            <person name="Pidoux A."/>
            <person name="Chen H.M."/>
            <person name="Robbertse B."/>
            <person name="Goldberg J.M."/>
            <person name="Aoki K."/>
            <person name="Bayne E.H."/>
            <person name="Berlin A.M."/>
            <person name="Desjardins C.A."/>
            <person name="Dobbs E."/>
            <person name="Dukaj L."/>
            <person name="Fan L."/>
            <person name="FitzGerald M.G."/>
            <person name="French C."/>
            <person name="Gujja S."/>
            <person name="Hansen K."/>
            <person name="Keifenheim D."/>
            <person name="Levin J.Z."/>
            <person name="Mosher R.A."/>
            <person name="Mueller C.A."/>
            <person name="Pfiffner J."/>
            <person name="Priest M."/>
            <person name="Russ C."/>
            <person name="Smialowska A."/>
            <person name="Swoboda P."/>
            <person name="Sykes S.M."/>
            <person name="Vaughn M."/>
            <person name="Vengrova S."/>
            <person name="Yoder R."/>
            <person name="Zeng Q."/>
            <person name="Allshire R."/>
            <person name="Baulcombe D."/>
            <person name="Birren B.W."/>
            <person name="Brown W."/>
            <person name="Ekwall K."/>
            <person name="Kellis M."/>
            <person name="Leatherwood J."/>
            <person name="Levin H."/>
            <person name="Margalit H."/>
            <person name="Martienssen R."/>
            <person name="Nieduszynski C.A."/>
            <person name="Spatafora J.W."/>
            <person name="Friedman N."/>
            <person name="Dalgaard J.Z."/>
            <person name="Baumann P."/>
            <person name="Niki H."/>
            <person name="Regev A."/>
            <person name="Nusbaum C."/>
        </authorList>
    </citation>
    <scope>NUCLEOTIDE SEQUENCE [LARGE SCALE GENOMIC DNA]</scope>
    <source>
        <strain evidence="4">yFS286</strain>
    </source>
</reference>